<dbReference type="InterPro" id="IPR036890">
    <property type="entry name" value="HATPase_C_sf"/>
</dbReference>
<dbReference type="RefSeq" id="WP_301202496.1">
    <property type="nucleotide sequence ID" value="NZ_JAPDPI010000076.1"/>
</dbReference>
<evidence type="ECO:0000313" key="16">
    <source>
        <dbReference type="Proteomes" id="UP001207408"/>
    </source>
</evidence>
<evidence type="ECO:0000256" key="6">
    <source>
        <dbReference type="ARBA" id="ARBA00022679"/>
    </source>
</evidence>
<evidence type="ECO:0000256" key="9">
    <source>
        <dbReference type="ARBA" id="ARBA00022840"/>
    </source>
</evidence>
<feature type="coiled-coil region" evidence="12">
    <location>
        <begin position="395"/>
        <end position="429"/>
    </location>
</feature>
<evidence type="ECO:0000256" key="4">
    <source>
        <dbReference type="ARBA" id="ARBA00022475"/>
    </source>
</evidence>
<evidence type="ECO:0000313" key="15">
    <source>
        <dbReference type="EMBL" id="MCW3807981.1"/>
    </source>
</evidence>
<dbReference type="InterPro" id="IPR035965">
    <property type="entry name" value="PAS-like_dom_sf"/>
</dbReference>
<organism evidence="15 16">
    <name type="scientific">Plebeiibacterium marinum</name>
    <dbReference type="NCBI Taxonomy" id="2992111"/>
    <lineage>
        <taxon>Bacteria</taxon>
        <taxon>Pseudomonadati</taxon>
        <taxon>Bacteroidota</taxon>
        <taxon>Bacteroidia</taxon>
        <taxon>Marinilabiliales</taxon>
        <taxon>Marinilabiliaceae</taxon>
        <taxon>Plebeiibacterium</taxon>
    </lineage>
</organism>
<accession>A0AAE3MHZ6</accession>
<dbReference type="InterPro" id="IPR004358">
    <property type="entry name" value="Sig_transdc_His_kin-like_C"/>
</dbReference>
<dbReference type="GO" id="GO:0005886">
    <property type="term" value="C:plasma membrane"/>
    <property type="evidence" value="ECO:0007669"/>
    <property type="project" value="UniProtKB-SubCell"/>
</dbReference>
<dbReference type="CDD" id="cd00130">
    <property type="entry name" value="PAS"/>
    <property type="match status" value="2"/>
</dbReference>
<dbReference type="CDD" id="cd16922">
    <property type="entry name" value="HATPase_EvgS-ArcB-TorS-like"/>
    <property type="match status" value="1"/>
</dbReference>
<evidence type="ECO:0000256" key="1">
    <source>
        <dbReference type="ARBA" id="ARBA00000085"/>
    </source>
</evidence>
<dbReference type="AlphaFoldDB" id="A0AAE3MHZ6"/>
<comment type="caution">
    <text evidence="15">The sequence shown here is derived from an EMBL/GenBank/DDBJ whole genome shotgun (WGS) entry which is preliminary data.</text>
</comment>
<dbReference type="SMART" id="SM00091">
    <property type="entry name" value="PAS"/>
    <property type="match status" value="3"/>
</dbReference>
<evidence type="ECO:0000256" key="5">
    <source>
        <dbReference type="ARBA" id="ARBA00022553"/>
    </source>
</evidence>
<dbReference type="Gene3D" id="3.30.565.10">
    <property type="entry name" value="Histidine kinase-like ATPase, C-terminal domain"/>
    <property type="match status" value="1"/>
</dbReference>
<evidence type="ECO:0000256" key="10">
    <source>
        <dbReference type="ARBA" id="ARBA00023012"/>
    </source>
</evidence>
<dbReference type="SUPFAM" id="SSF55785">
    <property type="entry name" value="PYP-like sensor domain (PAS domain)"/>
    <property type="match status" value="3"/>
</dbReference>
<dbReference type="SUPFAM" id="SSF55874">
    <property type="entry name" value="ATPase domain of HSP90 chaperone/DNA topoisomerase II/histidine kinase"/>
    <property type="match status" value="1"/>
</dbReference>
<dbReference type="InterPro" id="IPR036097">
    <property type="entry name" value="HisK_dim/P_sf"/>
</dbReference>
<dbReference type="SMART" id="SM00387">
    <property type="entry name" value="HATPase_c"/>
    <property type="match status" value="1"/>
</dbReference>
<dbReference type="PROSITE" id="PS50112">
    <property type="entry name" value="PAS"/>
    <property type="match status" value="2"/>
</dbReference>
<sequence>MEVDAHTHVKYLKKTLDVTRKINQMLVVEKDPEELINKACNILVDIKKYYFSWIILFDKDLNITSIRSAGCAIGFGALKESILLGNLPEPHRLALEKKDLVVCDKPQHNCPLKLSNSQWSSFIAPLQIDDQIHGLICSAVPNEYAHNQVERETYIDITNNIGFALSGLKEQQGLRIIFNETPEGFVTLRKTFDIVDVNPAFCKIVKSTKDELVGKNMFQLLKKFAFYAEQSDFTELINKLYLGADLKQFELRYCNKVYSITANLKTFSKYIFASVRDVTHEKFEQDLVIKSESKYRSLVNSLNDSLFILQDGVIKFVNPNLCKVSGYSEEELVGNDFTLFIAPEEVNKIISIHNKRLNGSSVNSYYESVATTKTGAKVPVDVNVIPTEYEDRPALQVLLKDISDYVDRNKQLQLEKNRAEESRKKLYDSEKLVSTLIQSMPSGFLMIGEDYKIYRVNDQTCKITGYSKEELEGAYCDIICPKGSKSKECPVWEKGVASFSGMDTSVKCCDGFKTPVLKNAQTITIDGKRYILESFQDITNLKNTEKELIYAKEKAEESDRLKTAFLANMSHEIRTPIHGILGFADLLKASEIEDKEQQTYVNIIHSSGERMLSTINDIIDISKIESGSTELFMRPLKLSDFINHLYMFFAPQAQSKGIDLLVDIKEEDRIKRMVTDEDKLNSIVTNLLRNAIKFTEQGQIVFGYKKLENSIEFYVSDTGRGIQKNHQEAIFQRFMQADNTYSREFEGSGLGLAISKSFAEMLGGSIYLESELGKGSTFFVRLPYKG</sequence>
<keyword evidence="6" id="KW-0808">Transferase</keyword>
<dbReference type="Pfam" id="PF02518">
    <property type="entry name" value="HATPase_c"/>
    <property type="match status" value="1"/>
</dbReference>
<keyword evidence="11" id="KW-0472">Membrane</keyword>
<keyword evidence="16" id="KW-1185">Reference proteome</keyword>
<keyword evidence="7" id="KW-0547">Nucleotide-binding</keyword>
<dbReference type="PRINTS" id="PR00344">
    <property type="entry name" value="BCTRLSENSOR"/>
</dbReference>
<dbReference type="Proteomes" id="UP001207408">
    <property type="component" value="Unassembled WGS sequence"/>
</dbReference>
<dbReference type="InterPro" id="IPR003594">
    <property type="entry name" value="HATPase_dom"/>
</dbReference>
<dbReference type="CDD" id="cd00082">
    <property type="entry name" value="HisKA"/>
    <property type="match status" value="1"/>
</dbReference>
<feature type="domain" description="PAS" evidence="14">
    <location>
        <begin position="291"/>
        <end position="360"/>
    </location>
</feature>
<dbReference type="Gene3D" id="1.10.287.130">
    <property type="match status" value="1"/>
</dbReference>
<gene>
    <name evidence="15" type="ORF">OM074_20325</name>
</gene>
<dbReference type="SMART" id="SM00388">
    <property type="entry name" value="HisKA"/>
    <property type="match status" value="1"/>
</dbReference>
<evidence type="ECO:0000259" key="13">
    <source>
        <dbReference type="PROSITE" id="PS50109"/>
    </source>
</evidence>
<protein>
    <recommendedName>
        <fullName evidence="3">histidine kinase</fullName>
        <ecNumber evidence="3">2.7.13.3</ecNumber>
    </recommendedName>
</protein>
<dbReference type="SUPFAM" id="SSF55781">
    <property type="entry name" value="GAF domain-like"/>
    <property type="match status" value="1"/>
</dbReference>
<dbReference type="FunFam" id="3.30.565.10:FF:000023">
    <property type="entry name" value="PAS domain-containing sensor histidine kinase"/>
    <property type="match status" value="1"/>
</dbReference>
<dbReference type="EC" id="2.7.13.3" evidence="3"/>
<dbReference type="Pfam" id="PF00512">
    <property type="entry name" value="HisKA"/>
    <property type="match status" value="1"/>
</dbReference>
<comment type="subcellular location">
    <subcellularLocation>
        <location evidence="2">Cell membrane</location>
    </subcellularLocation>
</comment>
<comment type="catalytic activity">
    <reaction evidence="1">
        <text>ATP + protein L-histidine = ADP + protein N-phospho-L-histidine.</text>
        <dbReference type="EC" id="2.7.13.3"/>
    </reaction>
</comment>
<keyword evidence="5" id="KW-0597">Phosphoprotein</keyword>
<dbReference type="GO" id="GO:0005524">
    <property type="term" value="F:ATP binding"/>
    <property type="evidence" value="ECO:0007669"/>
    <property type="project" value="UniProtKB-KW"/>
</dbReference>
<keyword evidence="9" id="KW-0067">ATP-binding</keyword>
<evidence type="ECO:0000256" key="3">
    <source>
        <dbReference type="ARBA" id="ARBA00012438"/>
    </source>
</evidence>
<dbReference type="InterPro" id="IPR003661">
    <property type="entry name" value="HisK_dim/P_dom"/>
</dbReference>
<feature type="domain" description="PAS" evidence="14">
    <location>
        <begin position="429"/>
        <end position="473"/>
    </location>
</feature>
<feature type="domain" description="Histidine kinase" evidence="13">
    <location>
        <begin position="568"/>
        <end position="786"/>
    </location>
</feature>
<dbReference type="Gene3D" id="3.30.450.20">
    <property type="entry name" value="PAS domain"/>
    <property type="match status" value="3"/>
</dbReference>
<dbReference type="PROSITE" id="PS50109">
    <property type="entry name" value="HIS_KIN"/>
    <property type="match status" value="1"/>
</dbReference>
<dbReference type="EMBL" id="JAPDPI010000076">
    <property type="protein sequence ID" value="MCW3807981.1"/>
    <property type="molecule type" value="Genomic_DNA"/>
</dbReference>
<evidence type="ECO:0000256" key="11">
    <source>
        <dbReference type="ARBA" id="ARBA00023136"/>
    </source>
</evidence>
<dbReference type="GO" id="GO:0000155">
    <property type="term" value="F:phosphorelay sensor kinase activity"/>
    <property type="evidence" value="ECO:0007669"/>
    <property type="project" value="InterPro"/>
</dbReference>
<keyword evidence="12" id="KW-0175">Coiled coil</keyword>
<proteinExistence type="predicted"/>
<name>A0AAE3MHZ6_9BACT</name>
<evidence type="ECO:0000256" key="7">
    <source>
        <dbReference type="ARBA" id="ARBA00022741"/>
    </source>
</evidence>
<evidence type="ECO:0000256" key="12">
    <source>
        <dbReference type="SAM" id="Coils"/>
    </source>
</evidence>
<reference evidence="15" key="1">
    <citation type="submission" date="2022-10" db="EMBL/GenBank/DDBJ databases">
        <authorList>
            <person name="Yu W.X."/>
        </authorList>
    </citation>
    <scope>NUCLEOTIDE SEQUENCE</scope>
    <source>
        <strain evidence="15">D04</strain>
    </source>
</reference>
<evidence type="ECO:0000256" key="8">
    <source>
        <dbReference type="ARBA" id="ARBA00022777"/>
    </source>
</evidence>
<dbReference type="PANTHER" id="PTHR43711">
    <property type="entry name" value="TWO-COMPONENT HISTIDINE KINASE"/>
    <property type="match status" value="1"/>
</dbReference>
<keyword evidence="4" id="KW-1003">Cell membrane</keyword>
<dbReference type="SUPFAM" id="SSF47384">
    <property type="entry name" value="Homodimeric domain of signal transducing histidine kinase"/>
    <property type="match status" value="1"/>
</dbReference>
<dbReference type="InterPro" id="IPR050736">
    <property type="entry name" value="Sensor_HK_Regulatory"/>
</dbReference>
<dbReference type="Pfam" id="PF13426">
    <property type="entry name" value="PAS_9"/>
    <property type="match status" value="3"/>
</dbReference>
<dbReference type="NCBIfam" id="TIGR00229">
    <property type="entry name" value="sensory_box"/>
    <property type="match status" value="3"/>
</dbReference>
<keyword evidence="8" id="KW-0418">Kinase</keyword>
<evidence type="ECO:0000256" key="2">
    <source>
        <dbReference type="ARBA" id="ARBA00004236"/>
    </source>
</evidence>
<keyword evidence="10" id="KW-0902">Two-component regulatory system</keyword>
<evidence type="ECO:0000259" key="14">
    <source>
        <dbReference type="PROSITE" id="PS50112"/>
    </source>
</evidence>
<dbReference type="InterPro" id="IPR005467">
    <property type="entry name" value="His_kinase_dom"/>
</dbReference>
<dbReference type="InterPro" id="IPR000014">
    <property type="entry name" value="PAS"/>
</dbReference>
<dbReference type="PANTHER" id="PTHR43711:SF31">
    <property type="entry name" value="HISTIDINE KINASE"/>
    <property type="match status" value="1"/>
</dbReference>